<evidence type="ECO:0000259" key="2">
    <source>
        <dbReference type="PROSITE" id="PS51186"/>
    </source>
</evidence>
<dbReference type="InterPro" id="IPR016181">
    <property type="entry name" value="Acyl_CoA_acyltransferase"/>
</dbReference>
<reference evidence="3 4" key="1">
    <citation type="journal article" date="2006" name="Genome Biol.">
        <title>Genomic analysis reveals that Pseudomonas aeruginosa virulence is combinatorial.</title>
        <authorList>
            <person name="Lee D.G."/>
            <person name="Urbach J.M."/>
            <person name="Wu G."/>
            <person name="Liberati N.T."/>
            <person name="Feinbaum R.L."/>
            <person name="Miyata S."/>
            <person name="Diggins L.T."/>
            <person name="He J."/>
            <person name="Saucier M."/>
            <person name="Deziel E."/>
            <person name="Friedman L."/>
            <person name="Li L."/>
            <person name="Grills G."/>
            <person name="Montgomery K."/>
            <person name="Kucherlapati R."/>
            <person name="Rahme L.G."/>
            <person name="Ausubel F.M."/>
        </authorList>
    </citation>
    <scope>NUCLEOTIDE SEQUENCE [LARGE SCALE GENOMIC DNA]</scope>
    <source>
        <strain evidence="3 4">UCBPP-PA14</strain>
    </source>
</reference>
<dbReference type="EMBL" id="CP000438">
    <property type="protein sequence ID" value="ABJ15702.1"/>
    <property type="molecule type" value="Genomic_DNA"/>
</dbReference>
<evidence type="ECO:0000313" key="4">
    <source>
        <dbReference type="Proteomes" id="UP000000653"/>
    </source>
</evidence>
<feature type="domain" description="N-acetyltransferase" evidence="2">
    <location>
        <begin position="140"/>
        <end position="283"/>
    </location>
</feature>
<dbReference type="PANTHER" id="PTHR43617">
    <property type="entry name" value="L-AMINO ACID N-ACETYLTRANSFERASE"/>
    <property type="match status" value="1"/>
</dbReference>
<sequence length="305" mass="33118">MSPVICLRHGSHTPFRAVLPRCHTDDYRFYRHERFQAGTTDASRLGPGRPYRLPSRRFGQDHPRRVLQPRRPPATRLHPGGVLQAEEQGPGPLPPGQALPDIHGRAESRAPAGGQSLPPFLFHCPRRDKARVPRSACMNISIRAETPGDIDAIARLTEAALRNETHSSHTEQYIVDALRRAGALTLSLVAEANGQVIGHIAASPVTIDGEAGGWYGLAPLSVAPGRQRQGLGSQLVRRLLTELRLLPAGGCVVLGEPTYYSRFGFRVESGLALPGVPAEYFQAQSFSGRMARGIVAFHAAFDASD</sequence>
<proteinExistence type="predicted"/>
<dbReference type="KEGG" id="pau:PA14_55117"/>
<dbReference type="InterPro" id="IPR050276">
    <property type="entry name" value="MshD_Acetyltransferase"/>
</dbReference>
<dbReference type="PROSITE" id="PS51186">
    <property type="entry name" value="GNAT"/>
    <property type="match status" value="1"/>
</dbReference>
<gene>
    <name evidence="3" type="ordered locus">PA14_55117</name>
</gene>
<dbReference type="SUPFAM" id="SSF55729">
    <property type="entry name" value="Acyl-CoA N-acyltransferases (Nat)"/>
    <property type="match status" value="1"/>
</dbReference>
<dbReference type="CDD" id="cd04301">
    <property type="entry name" value="NAT_SF"/>
    <property type="match status" value="1"/>
</dbReference>
<dbReference type="SMR" id="A0A0H2ZKW4"/>
<organism evidence="3 4">
    <name type="scientific">Pseudomonas aeruginosa (strain UCBPP-PA14)</name>
    <dbReference type="NCBI Taxonomy" id="208963"/>
    <lineage>
        <taxon>Bacteria</taxon>
        <taxon>Pseudomonadati</taxon>
        <taxon>Pseudomonadota</taxon>
        <taxon>Gammaproteobacteria</taxon>
        <taxon>Pseudomonadales</taxon>
        <taxon>Pseudomonadaceae</taxon>
        <taxon>Pseudomonas</taxon>
    </lineage>
</organism>
<evidence type="ECO:0000256" key="1">
    <source>
        <dbReference type="SAM" id="MobiDB-lite"/>
    </source>
</evidence>
<dbReference type="GO" id="GO:0016747">
    <property type="term" value="F:acyltransferase activity, transferring groups other than amino-acyl groups"/>
    <property type="evidence" value="ECO:0007669"/>
    <property type="project" value="InterPro"/>
</dbReference>
<dbReference type="PANTHER" id="PTHR43617:SF2">
    <property type="entry name" value="UPF0039 PROTEIN SLL0451"/>
    <property type="match status" value="1"/>
</dbReference>
<accession>A0A0H2ZKW4</accession>
<dbReference type="InterPro" id="IPR000182">
    <property type="entry name" value="GNAT_dom"/>
</dbReference>
<evidence type="ECO:0000313" key="3">
    <source>
        <dbReference type="EMBL" id="ABJ15702.1"/>
    </source>
</evidence>
<dbReference type="AlphaFoldDB" id="A0A0H2ZKW4"/>
<dbReference type="Pfam" id="PF00583">
    <property type="entry name" value="Acetyltransf_1"/>
    <property type="match status" value="1"/>
</dbReference>
<protein>
    <recommendedName>
        <fullName evidence="2">N-acetyltransferase domain-containing protein</fullName>
    </recommendedName>
</protein>
<dbReference type="Gene3D" id="3.40.630.30">
    <property type="match status" value="1"/>
</dbReference>
<feature type="region of interest" description="Disordered" evidence="1">
    <location>
        <begin position="40"/>
        <end position="121"/>
    </location>
</feature>
<name>A0A0H2ZKW4_PSEAB</name>
<dbReference type="Proteomes" id="UP000000653">
    <property type="component" value="Chromosome"/>
</dbReference>
<dbReference type="HOGENOM" id="CLU_911734_0_0_6"/>